<dbReference type="EMBL" id="QNVI01000041">
    <property type="protein sequence ID" value="TDA38865.1"/>
    <property type="molecule type" value="Genomic_DNA"/>
</dbReference>
<keyword evidence="1" id="KW-1133">Transmembrane helix</keyword>
<dbReference type="AlphaFoldDB" id="A0A520KE07"/>
<evidence type="ECO:0000313" key="2">
    <source>
        <dbReference type="EMBL" id="RZN55240.1"/>
    </source>
</evidence>
<reference evidence="3 5" key="1">
    <citation type="journal article" date="2019" name="Nat. Microbiol.">
        <title>Expanding anaerobic alkane metabolism in the domain of Archaea.</title>
        <authorList>
            <person name="Wang Y."/>
            <person name="Wegener G."/>
            <person name="Hou J."/>
            <person name="Wang F."/>
            <person name="Xiao X."/>
        </authorList>
    </citation>
    <scope>NUCLEOTIDE SEQUENCE [LARGE SCALE GENOMIC DNA]</scope>
    <source>
        <strain evidence="3">WYZ-LMO11</strain>
    </source>
</reference>
<keyword evidence="1" id="KW-0812">Transmembrane</keyword>
<name>A0A520KE07_9CREN</name>
<feature type="transmembrane region" description="Helical" evidence="1">
    <location>
        <begin position="233"/>
        <end position="253"/>
    </location>
</feature>
<feature type="transmembrane region" description="Helical" evidence="1">
    <location>
        <begin position="50"/>
        <end position="73"/>
    </location>
</feature>
<evidence type="ECO:0000313" key="4">
    <source>
        <dbReference type="Proteomes" id="UP000316080"/>
    </source>
</evidence>
<dbReference type="Proteomes" id="UP000316080">
    <property type="component" value="Unassembled WGS sequence"/>
</dbReference>
<dbReference type="Proteomes" id="UP000317265">
    <property type="component" value="Unassembled WGS sequence"/>
</dbReference>
<evidence type="ECO:0000313" key="3">
    <source>
        <dbReference type="EMBL" id="TDA38865.1"/>
    </source>
</evidence>
<feature type="transmembrane region" description="Helical" evidence="1">
    <location>
        <begin position="6"/>
        <end position="29"/>
    </location>
</feature>
<reference evidence="2 4" key="2">
    <citation type="journal article" date="2019" name="Nat. Microbiol.">
        <title>Wide diversity of methane and short-chain alkane metabolisms in uncultured archaea.</title>
        <authorList>
            <person name="Borrel G."/>
            <person name="Adam P.S."/>
            <person name="McKay L.J."/>
            <person name="Chen L.X."/>
            <person name="Sierra-Garcia I.N."/>
            <person name="Sieber C.M."/>
            <person name="Letourneur Q."/>
            <person name="Ghozlane A."/>
            <person name="Andersen G.L."/>
            <person name="Li W.J."/>
            <person name="Hallam S.J."/>
            <person name="Muyzer G."/>
            <person name="de Oliveira V.M."/>
            <person name="Inskeep W.P."/>
            <person name="Banfield J.F."/>
            <person name="Gribaldo S."/>
        </authorList>
    </citation>
    <scope>NUCLEOTIDE SEQUENCE [LARGE SCALE GENOMIC DNA]</scope>
    <source>
        <strain evidence="2">Verst-YHS</strain>
    </source>
</reference>
<comment type="caution">
    <text evidence="2">The sequence shown here is derived from an EMBL/GenBank/DDBJ whole genome shotgun (WGS) entry which is preliminary data.</text>
</comment>
<dbReference type="EMBL" id="RXIH01000046">
    <property type="protein sequence ID" value="RZN55240.1"/>
    <property type="molecule type" value="Genomic_DNA"/>
</dbReference>
<protein>
    <submittedName>
        <fullName evidence="2">Uncharacterized protein</fullName>
    </submittedName>
</protein>
<organism evidence="2 4">
    <name type="scientific">Thermoproteota archaeon</name>
    <dbReference type="NCBI Taxonomy" id="2056631"/>
    <lineage>
        <taxon>Archaea</taxon>
        <taxon>Thermoproteota</taxon>
    </lineage>
</organism>
<accession>A0A520KE07</accession>
<keyword evidence="1" id="KW-0472">Membrane</keyword>
<feature type="transmembrane region" description="Helical" evidence="1">
    <location>
        <begin position="107"/>
        <end position="126"/>
    </location>
</feature>
<evidence type="ECO:0000313" key="5">
    <source>
        <dbReference type="Proteomes" id="UP000317265"/>
    </source>
</evidence>
<sequence length="263" mass="29244">MIWTPLTAIMIILGFSGVVLMLYAGPKAYSIIKKISKASLEEKYELEKTFYLISTVIWVLFIVRIIASILFWATNESLIPLIPGAMCQFGVNQAGAPWSWIDNGVKLIVLLVYGNWLVLDLINRRVKGAPLMKSLSKLFLAFIPLIVIDVFLDLAFYFTVSPVVVPCCRVVFTAESPVPCPYCFIFHDAPLFIAVISGYGLSICFTIWGFVVKRYTSKYKEIEEVGTNVMRKLAILALGFAILGTVVLIPAIIQVMSPAVPVH</sequence>
<feature type="transmembrane region" description="Helical" evidence="1">
    <location>
        <begin position="138"/>
        <end position="160"/>
    </location>
</feature>
<evidence type="ECO:0000256" key="1">
    <source>
        <dbReference type="SAM" id="Phobius"/>
    </source>
</evidence>
<gene>
    <name evidence="3" type="ORF">DSO09_03200</name>
    <name evidence="2" type="ORF">EF809_05820</name>
</gene>
<proteinExistence type="predicted"/>
<feature type="transmembrane region" description="Helical" evidence="1">
    <location>
        <begin position="191"/>
        <end position="212"/>
    </location>
</feature>